<dbReference type="Pfam" id="PF00583">
    <property type="entry name" value="Acetyltransf_1"/>
    <property type="match status" value="1"/>
</dbReference>
<dbReference type="OrthoDB" id="6588672at2759"/>
<dbReference type="SUPFAM" id="SSF55729">
    <property type="entry name" value="Acyl-CoA N-acyltransferases (Nat)"/>
    <property type="match status" value="1"/>
</dbReference>
<evidence type="ECO:0000259" key="1">
    <source>
        <dbReference type="PROSITE" id="PS51186"/>
    </source>
</evidence>
<name>A0A9P0NJS8_APHGO</name>
<dbReference type="InterPro" id="IPR016181">
    <property type="entry name" value="Acyl_CoA_acyltransferase"/>
</dbReference>
<dbReference type="Proteomes" id="UP001154329">
    <property type="component" value="Chromosome 3"/>
</dbReference>
<evidence type="ECO:0000313" key="2">
    <source>
        <dbReference type="EMBL" id="CAH1732176.1"/>
    </source>
</evidence>
<protein>
    <recommendedName>
        <fullName evidence="1">N-acetyltransferase domain-containing protein</fullName>
    </recommendedName>
</protein>
<feature type="domain" description="N-acetyltransferase" evidence="1">
    <location>
        <begin position="36"/>
        <end position="259"/>
    </location>
</feature>
<organism evidence="2 3">
    <name type="scientific">Aphis gossypii</name>
    <name type="common">Cotton aphid</name>
    <dbReference type="NCBI Taxonomy" id="80765"/>
    <lineage>
        <taxon>Eukaryota</taxon>
        <taxon>Metazoa</taxon>
        <taxon>Ecdysozoa</taxon>
        <taxon>Arthropoda</taxon>
        <taxon>Hexapoda</taxon>
        <taxon>Insecta</taxon>
        <taxon>Pterygota</taxon>
        <taxon>Neoptera</taxon>
        <taxon>Paraneoptera</taxon>
        <taxon>Hemiptera</taxon>
        <taxon>Sternorrhyncha</taxon>
        <taxon>Aphidomorpha</taxon>
        <taxon>Aphidoidea</taxon>
        <taxon>Aphididae</taxon>
        <taxon>Aphidini</taxon>
        <taxon>Aphis</taxon>
        <taxon>Aphis</taxon>
    </lineage>
</organism>
<evidence type="ECO:0000313" key="3">
    <source>
        <dbReference type="Proteomes" id="UP001154329"/>
    </source>
</evidence>
<dbReference type="PROSITE" id="PS51186">
    <property type="entry name" value="GNAT"/>
    <property type="match status" value="1"/>
</dbReference>
<dbReference type="GO" id="GO:0008080">
    <property type="term" value="F:N-acetyltransferase activity"/>
    <property type="evidence" value="ECO:0007669"/>
    <property type="project" value="TreeGrafter"/>
</dbReference>
<keyword evidence="3" id="KW-1185">Reference proteome</keyword>
<accession>A0A9P0NJS8</accession>
<dbReference type="CDD" id="cd04301">
    <property type="entry name" value="NAT_SF"/>
    <property type="match status" value="1"/>
</dbReference>
<dbReference type="PANTHER" id="PTHR20905:SF28">
    <property type="entry name" value="GH28833P-RELATED"/>
    <property type="match status" value="1"/>
</dbReference>
<dbReference type="Gene3D" id="3.40.630.30">
    <property type="match status" value="1"/>
</dbReference>
<gene>
    <name evidence="2" type="ORF">APHIGO_LOCUS8724</name>
</gene>
<dbReference type="AlphaFoldDB" id="A0A9P0NJS8"/>
<dbReference type="EMBL" id="OU899036">
    <property type="protein sequence ID" value="CAH1732176.1"/>
    <property type="molecule type" value="Genomic_DNA"/>
</dbReference>
<reference evidence="2" key="2">
    <citation type="submission" date="2022-10" db="EMBL/GenBank/DDBJ databases">
        <authorList>
            <consortium name="ENA_rothamsted_submissions"/>
            <consortium name="culmorum"/>
            <person name="King R."/>
        </authorList>
    </citation>
    <scope>NUCLEOTIDE SEQUENCE</scope>
</reference>
<dbReference type="InterPro" id="IPR000182">
    <property type="entry name" value="GNAT_dom"/>
</dbReference>
<dbReference type="PANTHER" id="PTHR20905">
    <property type="entry name" value="N-ACETYLTRANSFERASE-RELATED"/>
    <property type="match status" value="1"/>
</dbReference>
<sequence>MIESEPDILMQDWEDEYLIETAIEAPRVWNTLYDEIEIQELKPNKYDEVLKMIKEYYIYDEPMIQSSKMHTDNGSVEEYLYLIRTWMKDTLSTVAVEQKTGKLVGFLICRFNELNNRDPEFSKDRVYEGTILRELQNFKHYLTKRGNAYKHNNVEKMLEVYSWFVLPEYRNKGIGSELLRNVVIRQLPEYGWFDIDVIAGVFTDKVSQKIAASLGMETLFDFVYSAWTIANKITGEKDEFFKEIVRDNYSAKVMSMKVNTSPSNHSYV</sequence>
<reference evidence="2" key="1">
    <citation type="submission" date="2022-02" db="EMBL/GenBank/DDBJ databases">
        <authorList>
            <person name="King R."/>
        </authorList>
    </citation>
    <scope>NUCLEOTIDE SEQUENCE</scope>
</reference>
<proteinExistence type="predicted"/>